<dbReference type="SUPFAM" id="SSF52172">
    <property type="entry name" value="CheY-like"/>
    <property type="match status" value="1"/>
</dbReference>
<evidence type="ECO:0000259" key="7">
    <source>
        <dbReference type="PROSITE" id="PS50110"/>
    </source>
</evidence>
<dbReference type="Gene3D" id="3.40.50.2300">
    <property type="match status" value="1"/>
</dbReference>
<dbReference type="InterPro" id="IPR013656">
    <property type="entry name" value="PAS_4"/>
</dbReference>
<name>A0A0W8EV60_9ZZZZ</name>
<comment type="catalytic activity">
    <reaction evidence="1">
        <text>ATP + protein L-histidine = ADP + protein N-phospho-L-histidine.</text>
        <dbReference type="EC" id="2.7.13.3"/>
    </reaction>
</comment>
<protein>
    <recommendedName>
        <fullName evidence="2">histidine kinase</fullName>
        <ecNumber evidence="2">2.7.13.3</ecNumber>
    </recommendedName>
</protein>
<feature type="domain" description="PAS" evidence="8">
    <location>
        <begin position="412"/>
        <end position="485"/>
    </location>
</feature>
<dbReference type="PANTHER" id="PTHR43304">
    <property type="entry name" value="PHYTOCHROME-LIKE PROTEIN CPH1"/>
    <property type="match status" value="1"/>
</dbReference>
<evidence type="ECO:0000256" key="4">
    <source>
        <dbReference type="ARBA" id="ARBA00022679"/>
    </source>
</evidence>
<evidence type="ECO:0000259" key="8">
    <source>
        <dbReference type="PROSITE" id="PS50112"/>
    </source>
</evidence>
<dbReference type="Pfam" id="PF13426">
    <property type="entry name" value="PAS_9"/>
    <property type="match status" value="2"/>
</dbReference>
<gene>
    <name evidence="10" type="ORF">ASZ90_016430</name>
</gene>
<sequence>MVPARVAAPGIAVLLVDDEPSLLELGRRFLERAGGIRVTTAPSAPAAMTLLSSGTYDAVVSDYQMPEVNGIDFLRQVRAAGDSTPFIIFTGKGREEVAIEALNSGADFYLQKGGDPKAQFAELLHVIRQVVSGRRSERALSEMQQRTAEILEFLPDATFAIDTRGVVIAWNHAMEVMTGVKKDAILGEGNYAYAVPFYGERRPILIDLIFGGAEIVAGKYPYVRKEGDRVFSEIFIPHLNGGKGAHLWFTASPLYDSAGDIAGAIESIRDITDRKLAEEALQRSEAQYRLLAENAADLIYRIDLFPIRHFSYVSPSAAGITGYTPEDHYADPDLGIKMVHPEDRPLLEEMARRGVIPDKPIVLRWVKKDGTVIWTEQRNVPVIDRSGNLVAIEGIARDITDRKLAEGELRKSREQFRAVVEGSGVGFWDWQVQTGATEYNERWAEIVGYTLAELAPLSIGTWTRLCHPEDLARSNDLLQRHFAGQSPMYECEARMRHKEGHWVWVLDRGKVIERDPDGLPIRMTGTHLDITDRKQAELALRESESRYRLLAEKMNDIVFTQDLALQTTFVSPSVKTVLGFTPEERMEQGLVAQVTPGSLAVIHETFVRELAREQAGGADPDRSITLEVEYYHKDGTTRWCEIVTSGIRDDRGVLTGFHGVARDITARKAAEEALRESEERFRGLFEQSPVPYHSLDAAGRFIAVNNTWLETLGYSRDEVIGHWFGEFVVPEHRKLFTERFPVFKESGYTRNTEFLMQRKDGSVVLASFDGRVAYNPDGSFRQTHSIFQDITRTKQVQEALEKSEAEKALILGSITDMVAFYASPDLRITWANRASGDSVSCSSVAMSEHHCYTIWHQRDAPCEPCPVLRAFATGEPQQMEVTSPDGRVWLLRAFPARDDQGAVTGVVEVGREITGLKQAREALRESEEEYRTLFEESPEAVIILAPDMTIERVNAAALSLGDIPAGALIGRPFTRHPYIPEGEMPRLVEMFGRVVAGERIEPLEIAITPGGRESRWLELYASSLLHKGAIRAIQVIARDITGWKQAEEALRESREQYYDLAAHAPVGILTCDREGRITFVNQRMLEMLGSPGEAETRAINLLKFPPLIEAGFAGALQKTLDEGIPAGPVELEYTSHWGMTAWYRGYISPIIDDGLVTGARIILDDISERREVEEALRATNRKLHLLSSITRHDTNNQLLVINGFLDLLQSEVPYPGLQDFFTRITGASEKIATIMRFTKVYEAVGVQSPLWQDVHTLVEHAAAEIPPETVGLVNEIPPEVEVSADPLIEKVFSNLVDNAVRYGETITTIRFSGQEQENTYVVVCEDDGVGIPADEKEKIFLHGFGKNTGLGLFLAREILAITGISIRETGEQGKGARFEIVVPQGRYRVSSSKGTTDGGSLHP</sequence>
<feature type="domain" description="PAS" evidence="8">
    <location>
        <begin position="143"/>
        <end position="188"/>
    </location>
</feature>
<dbReference type="InterPro" id="IPR013655">
    <property type="entry name" value="PAS_fold_3"/>
</dbReference>
<dbReference type="InterPro" id="IPR005467">
    <property type="entry name" value="His_kinase_dom"/>
</dbReference>
<dbReference type="PANTHER" id="PTHR43304:SF1">
    <property type="entry name" value="PAC DOMAIN-CONTAINING PROTEIN"/>
    <property type="match status" value="1"/>
</dbReference>
<feature type="domain" description="PAS" evidence="8">
    <location>
        <begin position="284"/>
        <end position="358"/>
    </location>
</feature>
<dbReference type="InterPro" id="IPR000014">
    <property type="entry name" value="PAS"/>
</dbReference>
<feature type="domain" description="Histidine kinase" evidence="6">
    <location>
        <begin position="1189"/>
        <end position="1386"/>
    </location>
</feature>
<feature type="domain" description="PAC" evidence="9">
    <location>
        <begin position="359"/>
        <end position="411"/>
    </location>
</feature>
<dbReference type="Gene3D" id="3.30.450.20">
    <property type="entry name" value="PAS domain"/>
    <property type="match status" value="8"/>
</dbReference>
<feature type="domain" description="PAC" evidence="9">
    <location>
        <begin position="489"/>
        <end position="542"/>
    </location>
</feature>
<keyword evidence="3" id="KW-0597">Phosphoprotein</keyword>
<feature type="domain" description="PAC" evidence="9">
    <location>
        <begin position="232"/>
        <end position="283"/>
    </location>
</feature>
<evidence type="ECO:0000256" key="2">
    <source>
        <dbReference type="ARBA" id="ARBA00012438"/>
    </source>
</evidence>
<dbReference type="GO" id="GO:0000160">
    <property type="term" value="P:phosphorelay signal transduction system"/>
    <property type="evidence" value="ECO:0007669"/>
    <property type="project" value="InterPro"/>
</dbReference>
<dbReference type="PROSITE" id="PS50110">
    <property type="entry name" value="RESPONSE_REGULATORY"/>
    <property type="match status" value="1"/>
</dbReference>
<dbReference type="CDD" id="cd00075">
    <property type="entry name" value="HATPase"/>
    <property type="match status" value="1"/>
</dbReference>
<dbReference type="InterPro" id="IPR003594">
    <property type="entry name" value="HATPase_dom"/>
</dbReference>
<dbReference type="Pfam" id="PF00072">
    <property type="entry name" value="Response_reg"/>
    <property type="match status" value="1"/>
</dbReference>
<comment type="caution">
    <text evidence="10">The sequence shown here is derived from an EMBL/GenBank/DDBJ whole genome shotgun (WGS) entry which is preliminary data.</text>
</comment>
<feature type="domain" description="PAS" evidence="8">
    <location>
        <begin position="1053"/>
        <end position="1089"/>
    </location>
</feature>
<dbReference type="PROSITE" id="PS50109">
    <property type="entry name" value="HIS_KIN"/>
    <property type="match status" value="1"/>
</dbReference>
<dbReference type="Pfam" id="PF13188">
    <property type="entry name" value="PAS_8"/>
    <property type="match status" value="1"/>
</dbReference>
<dbReference type="InterPro" id="IPR036890">
    <property type="entry name" value="HATPase_C_sf"/>
</dbReference>
<evidence type="ECO:0000313" key="10">
    <source>
        <dbReference type="EMBL" id="KUG12496.1"/>
    </source>
</evidence>
<dbReference type="InterPro" id="IPR011006">
    <property type="entry name" value="CheY-like_superfamily"/>
</dbReference>
<feature type="domain" description="PAC" evidence="9">
    <location>
        <begin position="875"/>
        <end position="925"/>
    </location>
</feature>
<evidence type="ECO:0000256" key="3">
    <source>
        <dbReference type="ARBA" id="ARBA00022553"/>
    </source>
</evidence>
<dbReference type="SMART" id="SM00387">
    <property type="entry name" value="HATPase_c"/>
    <property type="match status" value="1"/>
</dbReference>
<dbReference type="PROSITE" id="PS50113">
    <property type="entry name" value="PAC"/>
    <property type="match status" value="7"/>
</dbReference>
<feature type="domain" description="Response regulatory" evidence="7">
    <location>
        <begin position="12"/>
        <end position="127"/>
    </location>
</feature>
<dbReference type="EMBL" id="LNQE01001726">
    <property type="protein sequence ID" value="KUG12496.1"/>
    <property type="molecule type" value="Genomic_DNA"/>
</dbReference>
<dbReference type="PRINTS" id="PR00344">
    <property type="entry name" value="BCTRLSENSOR"/>
</dbReference>
<dbReference type="Pfam" id="PF08448">
    <property type="entry name" value="PAS_4"/>
    <property type="match status" value="3"/>
</dbReference>
<feature type="domain" description="PAC" evidence="9">
    <location>
        <begin position="1001"/>
        <end position="1052"/>
    </location>
</feature>
<dbReference type="CDD" id="cd00156">
    <property type="entry name" value="REC"/>
    <property type="match status" value="1"/>
</dbReference>
<keyword evidence="5" id="KW-0418">Kinase</keyword>
<feature type="domain" description="PAS" evidence="8">
    <location>
        <begin position="543"/>
        <end position="614"/>
    </location>
</feature>
<dbReference type="InterPro" id="IPR052162">
    <property type="entry name" value="Sensor_kinase/Photoreceptor"/>
</dbReference>
<feature type="domain" description="PAC" evidence="9">
    <location>
        <begin position="750"/>
        <end position="802"/>
    </location>
</feature>
<proteinExistence type="predicted"/>
<evidence type="ECO:0000259" key="6">
    <source>
        <dbReference type="PROSITE" id="PS50109"/>
    </source>
</evidence>
<dbReference type="SMART" id="SM00086">
    <property type="entry name" value="PAC"/>
    <property type="match status" value="8"/>
</dbReference>
<dbReference type="CDD" id="cd00130">
    <property type="entry name" value="PAS"/>
    <property type="match status" value="7"/>
</dbReference>
<organism evidence="10">
    <name type="scientific">hydrocarbon metagenome</name>
    <dbReference type="NCBI Taxonomy" id="938273"/>
    <lineage>
        <taxon>unclassified sequences</taxon>
        <taxon>metagenomes</taxon>
        <taxon>ecological metagenomes</taxon>
    </lineage>
</organism>
<dbReference type="InterPro" id="IPR001610">
    <property type="entry name" value="PAC"/>
</dbReference>
<evidence type="ECO:0000256" key="1">
    <source>
        <dbReference type="ARBA" id="ARBA00000085"/>
    </source>
</evidence>
<dbReference type="NCBIfam" id="TIGR00229">
    <property type="entry name" value="sensory_box"/>
    <property type="match status" value="7"/>
</dbReference>
<dbReference type="GO" id="GO:0004673">
    <property type="term" value="F:protein histidine kinase activity"/>
    <property type="evidence" value="ECO:0007669"/>
    <property type="project" value="UniProtKB-EC"/>
</dbReference>
<dbReference type="InterPro" id="IPR004358">
    <property type="entry name" value="Sig_transdc_His_kin-like_C"/>
</dbReference>
<dbReference type="InterPro" id="IPR001789">
    <property type="entry name" value="Sig_transdc_resp-reg_receiver"/>
</dbReference>
<dbReference type="SUPFAM" id="SSF55874">
    <property type="entry name" value="ATPase domain of HSP90 chaperone/DNA topoisomerase II/histidine kinase"/>
    <property type="match status" value="1"/>
</dbReference>
<dbReference type="SUPFAM" id="SSF55785">
    <property type="entry name" value="PYP-like sensor domain (PAS domain)"/>
    <property type="match status" value="8"/>
</dbReference>
<feature type="domain" description="PAC" evidence="9">
    <location>
        <begin position="624"/>
        <end position="676"/>
    </location>
</feature>
<dbReference type="Pfam" id="PF02518">
    <property type="entry name" value="HATPase_c"/>
    <property type="match status" value="1"/>
</dbReference>
<dbReference type="SMART" id="SM00448">
    <property type="entry name" value="REC"/>
    <property type="match status" value="1"/>
</dbReference>
<evidence type="ECO:0000256" key="5">
    <source>
        <dbReference type="ARBA" id="ARBA00022777"/>
    </source>
</evidence>
<dbReference type="EC" id="2.7.13.3" evidence="2"/>
<dbReference type="PROSITE" id="PS50112">
    <property type="entry name" value="PAS"/>
    <property type="match status" value="6"/>
</dbReference>
<dbReference type="InterPro" id="IPR035965">
    <property type="entry name" value="PAS-like_dom_sf"/>
</dbReference>
<feature type="domain" description="PAS" evidence="8">
    <location>
        <begin position="677"/>
        <end position="747"/>
    </location>
</feature>
<dbReference type="InterPro" id="IPR000700">
    <property type="entry name" value="PAS-assoc_C"/>
</dbReference>
<accession>A0A0W8EV60</accession>
<dbReference type="Pfam" id="PF08447">
    <property type="entry name" value="PAS_3"/>
    <property type="match status" value="2"/>
</dbReference>
<dbReference type="Gene3D" id="3.30.565.10">
    <property type="entry name" value="Histidine kinase-like ATPase, C-terminal domain"/>
    <property type="match status" value="1"/>
</dbReference>
<dbReference type="SMART" id="SM00091">
    <property type="entry name" value="PAS"/>
    <property type="match status" value="8"/>
</dbReference>
<reference evidence="10" key="1">
    <citation type="journal article" date="2015" name="Proc. Natl. Acad. Sci. U.S.A.">
        <title>Networks of energetic and metabolic interactions define dynamics in microbial communities.</title>
        <authorList>
            <person name="Embree M."/>
            <person name="Liu J.K."/>
            <person name="Al-Bassam M.M."/>
            <person name="Zengler K."/>
        </authorList>
    </citation>
    <scope>NUCLEOTIDE SEQUENCE</scope>
</reference>
<evidence type="ECO:0000259" key="9">
    <source>
        <dbReference type="PROSITE" id="PS50113"/>
    </source>
</evidence>
<keyword evidence="4" id="KW-0808">Transferase</keyword>